<keyword evidence="7" id="KW-0067">ATP-binding</keyword>
<proteinExistence type="inferred from homology"/>
<dbReference type="CDD" id="cd02163">
    <property type="entry name" value="PPAT"/>
    <property type="match status" value="1"/>
</dbReference>
<feature type="non-terminal residue" evidence="12">
    <location>
        <position position="172"/>
    </location>
</feature>
<evidence type="ECO:0000313" key="12">
    <source>
        <dbReference type="EMBL" id="GAG44793.1"/>
    </source>
</evidence>
<evidence type="ECO:0000256" key="10">
    <source>
        <dbReference type="ARBA" id="ARBA00029346"/>
    </source>
</evidence>
<gene>
    <name evidence="12" type="ORF">S01H1_74795</name>
</gene>
<keyword evidence="5" id="KW-0548">Nucleotidyltransferase</keyword>
<dbReference type="HAMAP" id="MF_00151">
    <property type="entry name" value="PPAT_bact"/>
    <property type="match status" value="1"/>
</dbReference>
<evidence type="ECO:0000256" key="1">
    <source>
        <dbReference type="ARBA" id="ARBA00012392"/>
    </source>
</evidence>
<evidence type="ECO:0000259" key="11">
    <source>
        <dbReference type="Pfam" id="PF01467"/>
    </source>
</evidence>
<dbReference type="NCBIfam" id="TIGR01510">
    <property type="entry name" value="coaD_prev_kdtB"/>
    <property type="match status" value="1"/>
</dbReference>
<dbReference type="InterPro" id="IPR014729">
    <property type="entry name" value="Rossmann-like_a/b/a_fold"/>
</dbReference>
<dbReference type="GO" id="GO:0005524">
    <property type="term" value="F:ATP binding"/>
    <property type="evidence" value="ECO:0007669"/>
    <property type="project" value="UniProtKB-KW"/>
</dbReference>
<dbReference type="InterPro" id="IPR001980">
    <property type="entry name" value="PPAT"/>
</dbReference>
<dbReference type="Gene3D" id="3.40.50.620">
    <property type="entry name" value="HUPs"/>
    <property type="match status" value="1"/>
</dbReference>
<dbReference type="GO" id="GO:0015937">
    <property type="term" value="P:coenzyme A biosynthetic process"/>
    <property type="evidence" value="ECO:0007669"/>
    <property type="project" value="UniProtKB-KW"/>
</dbReference>
<keyword evidence="6" id="KW-0547">Nucleotide-binding</keyword>
<comment type="catalytic activity">
    <reaction evidence="10">
        <text>(R)-4'-phosphopantetheine + ATP + H(+) = 3'-dephospho-CoA + diphosphate</text>
        <dbReference type="Rhea" id="RHEA:19801"/>
        <dbReference type="ChEBI" id="CHEBI:15378"/>
        <dbReference type="ChEBI" id="CHEBI:30616"/>
        <dbReference type="ChEBI" id="CHEBI:33019"/>
        <dbReference type="ChEBI" id="CHEBI:57328"/>
        <dbReference type="ChEBI" id="CHEBI:61723"/>
        <dbReference type="EC" id="2.7.7.3"/>
    </reaction>
</comment>
<dbReference type="EC" id="2.7.7.3" evidence="1"/>
<feature type="domain" description="Cytidyltransferase-like" evidence="11">
    <location>
        <begin position="4"/>
        <end position="132"/>
    </location>
</feature>
<dbReference type="EMBL" id="BARS01050056">
    <property type="protein sequence ID" value="GAG44793.1"/>
    <property type="molecule type" value="Genomic_DNA"/>
</dbReference>
<evidence type="ECO:0000256" key="5">
    <source>
        <dbReference type="ARBA" id="ARBA00022695"/>
    </source>
</evidence>
<evidence type="ECO:0000256" key="8">
    <source>
        <dbReference type="ARBA" id="ARBA00022842"/>
    </source>
</evidence>
<dbReference type="GO" id="GO:0004595">
    <property type="term" value="F:pantetheine-phosphate adenylyltransferase activity"/>
    <property type="evidence" value="ECO:0007669"/>
    <property type="project" value="UniProtKB-EC"/>
</dbReference>
<evidence type="ECO:0000256" key="7">
    <source>
        <dbReference type="ARBA" id="ARBA00022840"/>
    </source>
</evidence>
<dbReference type="Pfam" id="PF01467">
    <property type="entry name" value="CTP_transf_like"/>
    <property type="match status" value="1"/>
</dbReference>
<dbReference type="InterPro" id="IPR004821">
    <property type="entry name" value="Cyt_trans-like"/>
</dbReference>
<evidence type="ECO:0000256" key="9">
    <source>
        <dbReference type="ARBA" id="ARBA00022993"/>
    </source>
</evidence>
<sequence length="172" mass="18989">MRAIYPATFDPITLGHVDIANRAAAIFDELVVGVYDRPLKSLMFTAQERWQVTREALAHLSNVRVELYTGLTVTFARQQQAAVIVRGLRALSDFEWEFQLALTNRNLDSGVDTVCLMASQEYSFLSSSVVKEVAFAGGDITDMVPPNVLVPLCGRIRELGGERGDIVKNVSV</sequence>
<dbReference type="SUPFAM" id="SSF52374">
    <property type="entry name" value="Nucleotidylyl transferase"/>
    <property type="match status" value="1"/>
</dbReference>
<evidence type="ECO:0000256" key="2">
    <source>
        <dbReference type="ARBA" id="ARBA00013868"/>
    </source>
</evidence>
<reference evidence="12" key="1">
    <citation type="journal article" date="2014" name="Front. Microbiol.">
        <title>High frequency of phylogenetically diverse reductive dehalogenase-homologous genes in deep subseafloor sedimentary metagenomes.</title>
        <authorList>
            <person name="Kawai M."/>
            <person name="Futagami T."/>
            <person name="Toyoda A."/>
            <person name="Takaki Y."/>
            <person name="Nishi S."/>
            <person name="Hori S."/>
            <person name="Arai W."/>
            <person name="Tsubouchi T."/>
            <person name="Morono Y."/>
            <person name="Uchiyama I."/>
            <person name="Ito T."/>
            <person name="Fujiyama A."/>
            <person name="Inagaki F."/>
            <person name="Takami H."/>
        </authorList>
    </citation>
    <scope>NUCLEOTIDE SEQUENCE</scope>
    <source>
        <strain evidence="12">Expedition CK06-06</strain>
    </source>
</reference>
<comment type="caution">
    <text evidence="12">The sequence shown here is derived from an EMBL/GenBank/DDBJ whole genome shotgun (WGS) entry which is preliminary data.</text>
</comment>
<dbReference type="PANTHER" id="PTHR21342">
    <property type="entry name" value="PHOSPHOPANTETHEINE ADENYLYLTRANSFERASE"/>
    <property type="match status" value="1"/>
</dbReference>
<organism evidence="12">
    <name type="scientific">marine sediment metagenome</name>
    <dbReference type="NCBI Taxonomy" id="412755"/>
    <lineage>
        <taxon>unclassified sequences</taxon>
        <taxon>metagenomes</taxon>
        <taxon>ecological metagenomes</taxon>
    </lineage>
</organism>
<keyword evidence="9" id="KW-0173">Coenzyme A biosynthesis</keyword>
<evidence type="ECO:0000256" key="6">
    <source>
        <dbReference type="ARBA" id="ARBA00022741"/>
    </source>
</evidence>
<evidence type="ECO:0000256" key="4">
    <source>
        <dbReference type="ARBA" id="ARBA00022679"/>
    </source>
</evidence>
<dbReference type="AlphaFoldDB" id="X0Y7U5"/>
<name>X0Y7U5_9ZZZZ</name>
<dbReference type="NCBIfam" id="TIGR00125">
    <property type="entry name" value="cyt_tran_rel"/>
    <property type="match status" value="1"/>
</dbReference>
<keyword evidence="8" id="KW-0460">Magnesium</keyword>
<accession>X0Y7U5</accession>
<keyword evidence="3" id="KW-0963">Cytoplasm</keyword>
<dbReference type="PANTHER" id="PTHR21342:SF1">
    <property type="entry name" value="PHOSPHOPANTETHEINE ADENYLYLTRANSFERASE"/>
    <property type="match status" value="1"/>
</dbReference>
<evidence type="ECO:0000256" key="3">
    <source>
        <dbReference type="ARBA" id="ARBA00022490"/>
    </source>
</evidence>
<dbReference type="PRINTS" id="PR01020">
    <property type="entry name" value="LPSBIOSNTHSS"/>
</dbReference>
<protein>
    <recommendedName>
        <fullName evidence="2">Phosphopantetheine adenylyltransferase</fullName>
        <ecNumber evidence="1">2.7.7.3</ecNumber>
    </recommendedName>
</protein>
<keyword evidence="4" id="KW-0808">Transferase</keyword>